<dbReference type="Proteomes" id="UP000324222">
    <property type="component" value="Unassembled WGS sequence"/>
</dbReference>
<feature type="region of interest" description="Disordered" evidence="1">
    <location>
        <begin position="30"/>
        <end position="62"/>
    </location>
</feature>
<protein>
    <submittedName>
        <fullName evidence="2">Uncharacterized protein</fullName>
    </submittedName>
</protein>
<gene>
    <name evidence="2" type="ORF">E2C01_076083</name>
</gene>
<dbReference type="EMBL" id="VSRR010057022">
    <property type="protein sequence ID" value="MPC81466.1"/>
    <property type="molecule type" value="Genomic_DNA"/>
</dbReference>
<comment type="caution">
    <text evidence="2">The sequence shown here is derived from an EMBL/GenBank/DDBJ whole genome shotgun (WGS) entry which is preliminary data.</text>
</comment>
<feature type="compositionally biased region" description="Low complexity" evidence="1">
    <location>
        <begin position="46"/>
        <end position="62"/>
    </location>
</feature>
<evidence type="ECO:0000313" key="2">
    <source>
        <dbReference type="EMBL" id="MPC81466.1"/>
    </source>
</evidence>
<dbReference type="AlphaFoldDB" id="A0A5B7IHF4"/>
<accession>A0A5B7IHF4</accession>
<evidence type="ECO:0000313" key="3">
    <source>
        <dbReference type="Proteomes" id="UP000324222"/>
    </source>
</evidence>
<evidence type="ECO:0000256" key="1">
    <source>
        <dbReference type="SAM" id="MobiDB-lite"/>
    </source>
</evidence>
<proteinExistence type="predicted"/>
<sequence length="104" mass="11029">MLMAPDSSGQDTKYDTNTRDSLHAAVCSSHHSLPGLGAEPTDLRSSHAGPASGSAAGAQANKKAQQKAGDLSFLLCERNAIMNFFIITMYGFRFDNTPALMTPP</sequence>
<reference evidence="2 3" key="1">
    <citation type="submission" date="2019-05" db="EMBL/GenBank/DDBJ databases">
        <title>Another draft genome of Portunus trituberculatus and its Hox gene families provides insights of decapod evolution.</title>
        <authorList>
            <person name="Jeong J.-H."/>
            <person name="Song I."/>
            <person name="Kim S."/>
            <person name="Choi T."/>
            <person name="Kim D."/>
            <person name="Ryu S."/>
            <person name="Kim W."/>
        </authorList>
    </citation>
    <scope>NUCLEOTIDE SEQUENCE [LARGE SCALE GENOMIC DNA]</scope>
    <source>
        <tissue evidence="2">Muscle</tissue>
    </source>
</reference>
<organism evidence="2 3">
    <name type="scientific">Portunus trituberculatus</name>
    <name type="common">Swimming crab</name>
    <name type="synonym">Neptunus trituberculatus</name>
    <dbReference type="NCBI Taxonomy" id="210409"/>
    <lineage>
        <taxon>Eukaryota</taxon>
        <taxon>Metazoa</taxon>
        <taxon>Ecdysozoa</taxon>
        <taxon>Arthropoda</taxon>
        <taxon>Crustacea</taxon>
        <taxon>Multicrustacea</taxon>
        <taxon>Malacostraca</taxon>
        <taxon>Eumalacostraca</taxon>
        <taxon>Eucarida</taxon>
        <taxon>Decapoda</taxon>
        <taxon>Pleocyemata</taxon>
        <taxon>Brachyura</taxon>
        <taxon>Eubrachyura</taxon>
        <taxon>Portunoidea</taxon>
        <taxon>Portunidae</taxon>
        <taxon>Portuninae</taxon>
        <taxon>Portunus</taxon>
    </lineage>
</organism>
<keyword evidence="3" id="KW-1185">Reference proteome</keyword>
<name>A0A5B7IHF4_PORTR</name>